<dbReference type="Gene3D" id="2.30.42.10">
    <property type="match status" value="1"/>
</dbReference>
<keyword evidence="7 9" id="KW-1133">Transmembrane helix</keyword>
<feature type="transmembrane region" description="Helical" evidence="9">
    <location>
        <begin position="21"/>
        <end position="47"/>
    </location>
</feature>
<evidence type="ECO:0000256" key="5">
    <source>
        <dbReference type="ARBA" id="ARBA00022692"/>
    </source>
</evidence>
<organism evidence="11 12">
    <name type="scientific">Thiomicrospira cyclica (strain DSM 14477 / JCM 11371 / ALM1)</name>
    <name type="common">Thioalkalimicrobium cyclicum</name>
    <dbReference type="NCBI Taxonomy" id="717773"/>
    <lineage>
        <taxon>Bacteria</taxon>
        <taxon>Pseudomonadati</taxon>
        <taxon>Pseudomonadota</taxon>
        <taxon>Gammaproteobacteria</taxon>
        <taxon>Thiotrichales</taxon>
        <taxon>Piscirickettsiaceae</taxon>
        <taxon>Thiomicrospira</taxon>
    </lineage>
</organism>
<evidence type="ECO:0000256" key="6">
    <source>
        <dbReference type="ARBA" id="ARBA00022927"/>
    </source>
</evidence>
<dbReference type="GO" id="GO:0005886">
    <property type="term" value="C:plasma membrane"/>
    <property type="evidence" value="ECO:0007669"/>
    <property type="project" value="UniProtKB-SubCell"/>
</dbReference>
<evidence type="ECO:0000256" key="4">
    <source>
        <dbReference type="ARBA" id="ARBA00022519"/>
    </source>
</evidence>
<keyword evidence="3" id="KW-1003">Cell membrane</keyword>
<keyword evidence="4" id="KW-0997">Cell inner membrane</keyword>
<dbReference type="EMBL" id="CP002776">
    <property type="protein sequence ID" value="AEG31774.1"/>
    <property type="molecule type" value="Genomic_DNA"/>
</dbReference>
<evidence type="ECO:0000313" key="12">
    <source>
        <dbReference type="Proteomes" id="UP000009232"/>
    </source>
</evidence>
<evidence type="ECO:0000256" key="2">
    <source>
        <dbReference type="ARBA" id="ARBA00022448"/>
    </source>
</evidence>
<dbReference type="HOGENOM" id="CLU_1073388_0_0_6"/>
<evidence type="ECO:0000256" key="3">
    <source>
        <dbReference type="ARBA" id="ARBA00022475"/>
    </source>
</evidence>
<evidence type="ECO:0000313" key="11">
    <source>
        <dbReference type="EMBL" id="AEG31774.1"/>
    </source>
</evidence>
<proteinExistence type="predicted"/>
<keyword evidence="5 9" id="KW-0812">Transmembrane</keyword>
<dbReference type="InterPro" id="IPR036034">
    <property type="entry name" value="PDZ_sf"/>
</dbReference>
<accession>F6DD38</accession>
<name>F6DD38_THICA</name>
<dbReference type="AlphaFoldDB" id="F6DD38"/>
<evidence type="ECO:0000256" key="8">
    <source>
        <dbReference type="ARBA" id="ARBA00023136"/>
    </source>
</evidence>
<dbReference type="SUPFAM" id="SSF50156">
    <property type="entry name" value="PDZ domain-like"/>
    <property type="match status" value="1"/>
</dbReference>
<dbReference type="GO" id="GO:0015031">
    <property type="term" value="P:protein transport"/>
    <property type="evidence" value="ECO:0007669"/>
    <property type="project" value="UniProtKB-KW"/>
</dbReference>
<evidence type="ECO:0000256" key="1">
    <source>
        <dbReference type="ARBA" id="ARBA00004533"/>
    </source>
</evidence>
<dbReference type="eggNOG" id="COG3031">
    <property type="taxonomic scope" value="Bacteria"/>
</dbReference>
<protein>
    <recommendedName>
        <fullName evidence="10">Type II secretion system protein GspC N-terminal domain-containing protein</fullName>
    </recommendedName>
</protein>
<dbReference type="Gene3D" id="2.30.30.830">
    <property type="match status" value="1"/>
</dbReference>
<keyword evidence="6" id="KW-0653">Protein transport</keyword>
<dbReference type="Proteomes" id="UP000009232">
    <property type="component" value="Chromosome"/>
</dbReference>
<evidence type="ECO:0000256" key="9">
    <source>
        <dbReference type="SAM" id="Phobius"/>
    </source>
</evidence>
<reference evidence="11 12" key="1">
    <citation type="submission" date="2011-05" db="EMBL/GenBank/DDBJ databases">
        <title>Complete sequence of Thioalkalimicrobium cyclicum ALM1.</title>
        <authorList>
            <consortium name="US DOE Joint Genome Institute"/>
            <person name="Lucas S."/>
            <person name="Han J."/>
            <person name="Lapidus A."/>
            <person name="Cheng J.-F."/>
            <person name="Goodwin L."/>
            <person name="Pitluck S."/>
            <person name="Peters L."/>
            <person name="Mikhailova N."/>
            <person name="Davenport K."/>
            <person name="Han C."/>
            <person name="Tapia R."/>
            <person name="Land M."/>
            <person name="Hauser L."/>
            <person name="Kyrpides N."/>
            <person name="Ivanova N."/>
            <person name="Pagani I."/>
            <person name="Kappler U."/>
            <person name="Woyke T."/>
        </authorList>
    </citation>
    <scope>NUCLEOTIDE SEQUENCE [LARGE SCALE GENOMIC DNA]</scope>
    <source>
        <strain evidence="12">DSM 14477 / JCM 11371 / ALM1</strain>
    </source>
</reference>
<dbReference type="InterPro" id="IPR024961">
    <property type="entry name" value="T2SS_GspC_N"/>
</dbReference>
<comment type="subcellular location">
    <subcellularLocation>
        <location evidence="1">Cell inner membrane</location>
    </subcellularLocation>
</comment>
<keyword evidence="8 9" id="KW-0472">Membrane</keyword>
<dbReference type="Pfam" id="PF11356">
    <property type="entry name" value="T2SSC"/>
    <property type="match status" value="1"/>
</dbReference>
<gene>
    <name evidence="11" type="ordered locus">Thicy_1007</name>
</gene>
<dbReference type="KEGG" id="tcy:Thicy_1007"/>
<keyword evidence="2" id="KW-0813">Transport</keyword>
<sequence>MMLIFKVTYFPLQNLIFKPHLLARILVIGLTPMLVWQAGVLAAKFLAVPVTPPLPVMQSLSLQKSIESPIPLGLWGESPAVASASFVPVQSEPIITETRLNFQLIGVIRQQDKQVAIIQAGRDVRVLAVGDQLPNNVALAEVGADFVMLRNQGRLERLSMVDNAMGLLEKSVENPTDAESPLIEQVGLDAQQQTQLRQVSQQVRQSPMAIGQYVRFEGVKEGSNWLGIRIAPRNHPDIFSALGFREGDLVTSINGITVAEMAENPTVWNQFLQDRRFSLVINRNGLAETIEVDLSAE</sequence>
<evidence type="ECO:0000259" key="10">
    <source>
        <dbReference type="Pfam" id="PF11356"/>
    </source>
</evidence>
<dbReference type="STRING" id="717773.Thicy_1007"/>
<feature type="domain" description="Type II secretion system protein GspC N-terminal" evidence="10">
    <location>
        <begin position="72"/>
        <end position="159"/>
    </location>
</feature>
<keyword evidence="12" id="KW-1185">Reference proteome</keyword>
<evidence type="ECO:0000256" key="7">
    <source>
        <dbReference type="ARBA" id="ARBA00022989"/>
    </source>
</evidence>